<evidence type="ECO:0000256" key="1">
    <source>
        <dbReference type="SAM" id="Phobius"/>
    </source>
</evidence>
<protein>
    <recommendedName>
        <fullName evidence="4">DUF3329 domain-containing protein</fullName>
    </recommendedName>
</protein>
<dbReference type="AlphaFoldDB" id="A0A8J7SSM6"/>
<proteinExistence type="predicted"/>
<evidence type="ECO:0008006" key="4">
    <source>
        <dbReference type="Google" id="ProtNLM"/>
    </source>
</evidence>
<sequence length="63" mass="7400">MRKLLDRNDPIFHHNPWLRWVTTGLPLAWGCVEFLWIGDPFWGVLFIAAGAYAAYELFFRTSD</sequence>
<evidence type="ECO:0000313" key="2">
    <source>
        <dbReference type="EMBL" id="MBL4928491.1"/>
    </source>
</evidence>
<feature type="transmembrane region" description="Helical" evidence="1">
    <location>
        <begin position="41"/>
        <end position="59"/>
    </location>
</feature>
<comment type="caution">
    <text evidence="2">The sequence shown here is derived from an EMBL/GenBank/DDBJ whole genome shotgun (WGS) entry which is preliminary data.</text>
</comment>
<dbReference type="EMBL" id="JAESVP010000004">
    <property type="protein sequence ID" value="MBL4928491.1"/>
    <property type="molecule type" value="Genomic_DNA"/>
</dbReference>
<name>A0A8J7SSM6_9RHOB</name>
<accession>A0A8J7SSM6</accession>
<evidence type="ECO:0000313" key="3">
    <source>
        <dbReference type="Proteomes" id="UP000619033"/>
    </source>
</evidence>
<dbReference type="Proteomes" id="UP000619033">
    <property type="component" value="Unassembled WGS sequence"/>
</dbReference>
<reference evidence="2" key="1">
    <citation type="submission" date="2021-01" db="EMBL/GenBank/DDBJ databases">
        <title>Genome seq and assembly of Tabrizicola sp. KVB23.</title>
        <authorList>
            <person name="Chhetri G."/>
        </authorList>
    </citation>
    <scope>NUCLEOTIDE SEQUENCE</scope>
    <source>
        <strain evidence="2">KVB23</strain>
    </source>
</reference>
<organism evidence="2 3">
    <name type="scientific">Fuscibacter oryzae</name>
    <dbReference type="NCBI Taxonomy" id="2803939"/>
    <lineage>
        <taxon>Bacteria</taxon>
        <taxon>Pseudomonadati</taxon>
        <taxon>Pseudomonadota</taxon>
        <taxon>Alphaproteobacteria</taxon>
        <taxon>Rhodobacterales</taxon>
        <taxon>Paracoccaceae</taxon>
        <taxon>Fuscibacter</taxon>
    </lineage>
</organism>
<keyword evidence="1" id="KW-0812">Transmembrane</keyword>
<keyword evidence="1" id="KW-0472">Membrane</keyword>
<dbReference type="RefSeq" id="WP_202660361.1">
    <property type="nucleotide sequence ID" value="NZ_JAESVP010000004.1"/>
</dbReference>
<keyword evidence="1" id="KW-1133">Transmembrane helix</keyword>
<gene>
    <name evidence="2" type="ORF">JI744_10285</name>
</gene>
<keyword evidence="3" id="KW-1185">Reference proteome</keyword>